<feature type="domain" description="ABC transmembrane type-2" evidence="7">
    <location>
        <begin position="39"/>
        <end position="269"/>
    </location>
</feature>
<feature type="transmembrane region" description="Helical" evidence="6">
    <location>
        <begin position="39"/>
        <end position="56"/>
    </location>
</feature>
<keyword evidence="2 6" id="KW-0812">Transmembrane</keyword>
<dbReference type="PANTHER" id="PTHR43229">
    <property type="entry name" value="NODULATION PROTEIN J"/>
    <property type="match status" value="1"/>
</dbReference>
<evidence type="ECO:0000259" key="7">
    <source>
        <dbReference type="PROSITE" id="PS51012"/>
    </source>
</evidence>
<feature type="transmembrane region" description="Helical" evidence="6">
    <location>
        <begin position="156"/>
        <end position="180"/>
    </location>
</feature>
<dbReference type="InterPro" id="IPR047817">
    <property type="entry name" value="ABC2_TM_bact-type"/>
</dbReference>
<dbReference type="AlphaFoldDB" id="A0A239B946"/>
<feature type="transmembrane region" description="Helical" evidence="6">
    <location>
        <begin position="187"/>
        <end position="207"/>
    </location>
</feature>
<keyword evidence="6" id="KW-1003">Cell membrane</keyword>
<dbReference type="OrthoDB" id="9255971at2"/>
<comment type="subcellular location">
    <subcellularLocation>
        <location evidence="6">Cell membrane</location>
        <topology evidence="6">Multi-pass membrane protein</topology>
    </subcellularLocation>
    <subcellularLocation>
        <location evidence="1">Membrane</location>
        <topology evidence="1">Multi-pass membrane protein</topology>
    </subcellularLocation>
</comment>
<accession>A0A239B946</accession>
<feature type="transmembrane region" description="Helical" evidence="6">
    <location>
        <begin position="244"/>
        <end position="263"/>
    </location>
</feature>
<gene>
    <name evidence="8" type="ORF">SAMN05216276_100318</name>
</gene>
<dbReference type="PANTHER" id="PTHR43229:SF2">
    <property type="entry name" value="NODULATION PROTEIN J"/>
    <property type="match status" value="1"/>
</dbReference>
<dbReference type="GO" id="GO:0046677">
    <property type="term" value="P:response to antibiotic"/>
    <property type="evidence" value="ECO:0007669"/>
    <property type="project" value="UniProtKB-KW"/>
</dbReference>
<dbReference type="GO" id="GO:0140359">
    <property type="term" value="F:ABC-type transporter activity"/>
    <property type="evidence" value="ECO:0007669"/>
    <property type="project" value="InterPro"/>
</dbReference>
<reference evidence="8 9" key="1">
    <citation type="submission" date="2017-06" db="EMBL/GenBank/DDBJ databases">
        <authorList>
            <person name="Kim H.J."/>
            <person name="Triplett B.A."/>
        </authorList>
    </citation>
    <scope>NUCLEOTIDE SEQUENCE [LARGE SCALE GENOMIC DNA]</scope>
    <source>
        <strain evidence="8 9">CGMCC 4.2132</strain>
    </source>
</reference>
<evidence type="ECO:0000313" key="8">
    <source>
        <dbReference type="EMBL" id="SNS03918.1"/>
    </source>
</evidence>
<sequence length="273" mass="29266">MTTITIPADVSTGRNRGSLLAHSAYFTLQSIRALWRQPLYVAVMLVQPMVWLLLFGQLFKRIVELPGFGGVNYIDFLVPGVVAMNALFIGAWSGTGFIEMMDRGIMDRVLVTPVRRGAIIIGSLSYNMLSLLVQGIIVFVVGRLSGATYPGGLPGIATSLLAAMLLTAGFCSMSNALALLLRTNEALIGLSQFLTLPLMFLSTAIMAQEAAPEWIQTASSYNPVNWAVVAARESLTASPDWGTVWANLGGLAAVALVLGYLGTRAFGSYQRSL</sequence>
<evidence type="ECO:0000256" key="4">
    <source>
        <dbReference type="ARBA" id="ARBA00023136"/>
    </source>
</evidence>
<feature type="transmembrane region" description="Helical" evidence="6">
    <location>
        <begin position="76"/>
        <end position="98"/>
    </location>
</feature>
<keyword evidence="4 6" id="KW-0472">Membrane</keyword>
<evidence type="ECO:0000256" key="5">
    <source>
        <dbReference type="ARBA" id="ARBA00023251"/>
    </source>
</evidence>
<dbReference type="RefSeq" id="WP_089205750.1">
    <property type="nucleotide sequence ID" value="NZ_FZOD01000003.1"/>
</dbReference>
<name>A0A239B946_9ACTN</name>
<dbReference type="EMBL" id="FZOD01000003">
    <property type="protein sequence ID" value="SNS03918.1"/>
    <property type="molecule type" value="Genomic_DNA"/>
</dbReference>
<comment type="similarity">
    <text evidence="6">Belongs to the ABC-2 integral membrane protein family.</text>
</comment>
<dbReference type="Pfam" id="PF01061">
    <property type="entry name" value="ABC2_membrane"/>
    <property type="match status" value="1"/>
</dbReference>
<organism evidence="8 9">
    <name type="scientific">Streptosporangium subroseum</name>
    <dbReference type="NCBI Taxonomy" id="106412"/>
    <lineage>
        <taxon>Bacteria</taxon>
        <taxon>Bacillati</taxon>
        <taxon>Actinomycetota</taxon>
        <taxon>Actinomycetes</taxon>
        <taxon>Streptosporangiales</taxon>
        <taxon>Streptosporangiaceae</taxon>
        <taxon>Streptosporangium</taxon>
    </lineage>
</organism>
<keyword evidence="6" id="KW-0813">Transport</keyword>
<dbReference type="PIRSF" id="PIRSF006648">
    <property type="entry name" value="DrrB"/>
    <property type="match status" value="1"/>
</dbReference>
<dbReference type="Proteomes" id="UP000198282">
    <property type="component" value="Unassembled WGS sequence"/>
</dbReference>
<feature type="transmembrane region" description="Helical" evidence="6">
    <location>
        <begin position="119"/>
        <end position="144"/>
    </location>
</feature>
<protein>
    <recommendedName>
        <fullName evidence="6">Transport permease protein</fullName>
    </recommendedName>
</protein>
<keyword evidence="9" id="KW-1185">Reference proteome</keyword>
<evidence type="ECO:0000256" key="6">
    <source>
        <dbReference type="RuleBase" id="RU361157"/>
    </source>
</evidence>
<dbReference type="InterPro" id="IPR000412">
    <property type="entry name" value="ABC_2_transport"/>
</dbReference>
<dbReference type="InterPro" id="IPR013525">
    <property type="entry name" value="ABC2_TM"/>
</dbReference>
<keyword evidence="5" id="KW-0046">Antibiotic resistance</keyword>
<keyword evidence="3 6" id="KW-1133">Transmembrane helix</keyword>
<dbReference type="InterPro" id="IPR051784">
    <property type="entry name" value="Nod_factor_ABC_transporter"/>
</dbReference>
<evidence type="ECO:0000256" key="3">
    <source>
        <dbReference type="ARBA" id="ARBA00022989"/>
    </source>
</evidence>
<dbReference type="PROSITE" id="PS51012">
    <property type="entry name" value="ABC_TM2"/>
    <property type="match status" value="1"/>
</dbReference>
<evidence type="ECO:0000256" key="2">
    <source>
        <dbReference type="ARBA" id="ARBA00022692"/>
    </source>
</evidence>
<dbReference type="GO" id="GO:0043190">
    <property type="term" value="C:ATP-binding cassette (ABC) transporter complex"/>
    <property type="evidence" value="ECO:0007669"/>
    <property type="project" value="InterPro"/>
</dbReference>
<evidence type="ECO:0000313" key="9">
    <source>
        <dbReference type="Proteomes" id="UP000198282"/>
    </source>
</evidence>
<evidence type="ECO:0000256" key="1">
    <source>
        <dbReference type="ARBA" id="ARBA00004141"/>
    </source>
</evidence>
<proteinExistence type="inferred from homology"/>